<feature type="region of interest" description="Disordered" evidence="1">
    <location>
        <begin position="1"/>
        <end position="23"/>
    </location>
</feature>
<proteinExistence type="predicted"/>
<gene>
    <name evidence="2" type="ORF">JI751_15700</name>
</gene>
<evidence type="ECO:0000313" key="2">
    <source>
        <dbReference type="EMBL" id="MBL0749064.1"/>
    </source>
</evidence>
<comment type="caution">
    <text evidence="2">The sequence shown here is derived from an EMBL/GenBank/DDBJ whole genome shotgun (WGS) entry which is preliminary data.</text>
</comment>
<protein>
    <recommendedName>
        <fullName evidence="4">GNAT family N-acetyltransferase</fullName>
    </recommendedName>
</protein>
<dbReference type="Proteomes" id="UP000636918">
    <property type="component" value="Unassembled WGS sequence"/>
</dbReference>
<evidence type="ECO:0008006" key="4">
    <source>
        <dbReference type="Google" id="ProtNLM"/>
    </source>
</evidence>
<evidence type="ECO:0000256" key="1">
    <source>
        <dbReference type="SAM" id="MobiDB-lite"/>
    </source>
</evidence>
<name>A0ABS1LBL4_9ACTN</name>
<dbReference type="EMBL" id="JAERSG010000005">
    <property type="protein sequence ID" value="MBL0749064.1"/>
    <property type="molecule type" value="Genomic_DNA"/>
</dbReference>
<organism evidence="2 3">
    <name type="scientific">Nocardioides baculatus</name>
    <dbReference type="NCBI Taxonomy" id="2801337"/>
    <lineage>
        <taxon>Bacteria</taxon>
        <taxon>Bacillati</taxon>
        <taxon>Actinomycetota</taxon>
        <taxon>Actinomycetes</taxon>
        <taxon>Propionibacteriales</taxon>
        <taxon>Nocardioidaceae</taxon>
        <taxon>Nocardioides</taxon>
    </lineage>
</organism>
<evidence type="ECO:0000313" key="3">
    <source>
        <dbReference type="Proteomes" id="UP000636918"/>
    </source>
</evidence>
<accession>A0ABS1LBL4</accession>
<sequence length="328" mass="36305">MVWPAAVDPTAIDGPTRGQARGPRYRKSSFGLYVPAEVDGTGEQRIVEAAATYRAGVVTGWAGLAWLAARWFKDTERPVPLALQADEGTSAQPHLVAVTQEFLHPDEVIRLDGLRITTALRSVSFEMRHAPTVLQAAQAFAMAAYDDLVSIEELRAYCATHLPRCTGVGRVREALARLTENAWSPTEVSMAWHWKDEHPEAGLLHNCPIFDRSGRHVATVDVLDPDGGVVGEYHGGLHLAGQQRAEDVVREERLRATGLEVVVMVSPDLSDPTGFLARLDSAYERAVGRTRRWTVEQPPWWTDTSTVEARRALTGVRRERLLRYRSAA</sequence>
<reference evidence="2 3" key="1">
    <citation type="submission" date="2021-01" db="EMBL/GenBank/DDBJ databases">
        <title>Genome seq and assembly of Nocardiodes sp. G10.</title>
        <authorList>
            <person name="Chhetri G."/>
        </authorList>
    </citation>
    <scope>NUCLEOTIDE SEQUENCE [LARGE SCALE GENOMIC DNA]</scope>
    <source>
        <strain evidence="2 3">G10</strain>
    </source>
</reference>
<keyword evidence="3" id="KW-1185">Reference proteome</keyword>